<feature type="modified residue" description="4-aspartylphosphate" evidence="3">
    <location>
        <position position="452"/>
    </location>
</feature>
<dbReference type="PROSITE" id="PS50109">
    <property type="entry name" value="HIS_KIN"/>
    <property type="match status" value="1"/>
</dbReference>
<comment type="catalytic activity">
    <reaction evidence="1">
        <text>ATP + protein L-histidine = ADP + protein N-phospho-L-histidine.</text>
        <dbReference type="EC" id="2.7.13.3"/>
    </reaction>
</comment>
<evidence type="ECO:0000256" key="1">
    <source>
        <dbReference type="ARBA" id="ARBA00000085"/>
    </source>
</evidence>
<dbReference type="EMBL" id="JAERQM010000004">
    <property type="protein sequence ID" value="MBU8545007.1"/>
    <property type="molecule type" value="Genomic_DNA"/>
</dbReference>
<evidence type="ECO:0000256" key="3">
    <source>
        <dbReference type="PROSITE-ProRule" id="PRU00169"/>
    </source>
</evidence>
<accession>A0ABS6HB22</accession>
<feature type="domain" description="Response regulatory" evidence="5">
    <location>
        <begin position="401"/>
        <end position="516"/>
    </location>
</feature>
<name>A0ABS6HB22_9PROT</name>
<dbReference type="SMART" id="SM00388">
    <property type="entry name" value="HisKA"/>
    <property type="match status" value="1"/>
</dbReference>
<comment type="caution">
    <text evidence="6">The sequence shown here is derived from an EMBL/GenBank/DDBJ whole genome shotgun (WGS) entry which is preliminary data.</text>
</comment>
<evidence type="ECO:0000259" key="5">
    <source>
        <dbReference type="PROSITE" id="PS50110"/>
    </source>
</evidence>
<dbReference type="CDD" id="cd00082">
    <property type="entry name" value="HisKA"/>
    <property type="match status" value="1"/>
</dbReference>
<dbReference type="InterPro" id="IPR001789">
    <property type="entry name" value="Sig_transdc_resp-reg_receiver"/>
</dbReference>
<protein>
    <recommendedName>
        <fullName evidence="2">histidine kinase</fullName>
        <ecNumber evidence="2">2.7.13.3</ecNumber>
    </recommendedName>
</protein>
<dbReference type="SMART" id="SM00448">
    <property type="entry name" value="REC"/>
    <property type="match status" value="1"/>
</dbReference>
<sequence length="524" mass="55624">MTETRRKLQAMLRRALHPGPDPLLQAVLEVAGTGLAVLDAEDRILAWNSDFAGLCGPMLPPREGLALRQLLAPEGRDEVLAMLASGQRRPVMLAGGGAPPLEADRRPLPVPERLSVLRLSRVTARPPEQQAAAARLQAVGALAGGIAHDFNNLLTAIAGSAEAALARAPDGNAAPELRQVLESAGRGAALVRQLLAFARQQALRPRVVELNEAVASMGELLKRLLGSRVKLALHLEEPSRRVRIDPTQLDQVIMNLALNARDAMPEGGAMRIATGHAVVLRPEPLGHEVLPAGRYALLEVSDSGAGIPEEVLPRIFDPFFTTRRDQGGTGLGLSTVHGIVRQSGGFIAVDSKRGEGTRFRIWLPRHEGPADPPVPTAMVAPPSVAQPPASALPVASYGSVPVLLVEDEVPLLRLAERALRRAGFEVMSAGCAEEALEMLTRGAPAPLALVSDVVMPGMDGLELAAKLRERWPDLPVLLVSGYAEAALGRDLTAERIRLLAKPYSLGALVAELRGILPTGVMKVS</sequence>
<gene>
    <name evidence="6" type="ORF">JJQ90_14905</name>
</gene>
<dbReference type="PANTHER" id="PTHR43065:SF42">
    <property type="entry name" value="TWO-COMPONENT SENSOR PPRA"/>
    <property type="match status" value="1"/>
</dbReference>
<dbReference type="PANTHER" id="PTHR43065">
    <property type="entry name" value="SENSOR HISTIDINE KINASE"/>
    <property type="match status" value="1"/>
</dbReference>
<dbReference type="Proteomes" id="UP000689967">
    <property type="component" value="Unassembled WGS sequence"/>
</dbReference>
<dbReference type="InterPro" id="IPR005467">
    <property type="entry name" value="His_kinase_dom"/>
</dbReference>
<dbReference type="PROSITE" id="PS50110">
    <property type="entry name" value="RESPONSE_REGULATORY"/>
    <property type="match status" value="1"/>
</dbReference>
<evidence type="ECO:0000313" key="6">
    <source>
        <dbReference type="EMBL" id="MBU8545007.1"/>
    </source>
</evidence>
<dbReference type="InterPro" id="IPR003594">
    <property type="entry name" value="HATPase_dom"/>
</dbReference>
<feature type="domain" description="Histidine kinase" evidence="4">
    <location>
        <begin position="145"/>
        <end position="367"/>
    </location>
</feature>
<dbReference type="RefSeq" id="WP_216876723.1">
    <property type="nucleotide sequence ID" value="NZ_JAERQM010000004.1"/>
</dbReference>
<keyword evidence="3" id="KW-0597">Phosphoprotein</keyword>
<dbReference type="Pfam" id="PF00072">
    <property type="entry name" value="Response_reg"/>
    <property type="match status" value="1"/>
</dbReference>
<reference evidence="6 7" key="1">
    <citation type="submission" date="2021-01" db="EMBL/GenBank/DDBJ databases">
        <title>Roseomonas sp. nov, a bacterium isolated from an oil production mixture in Yumen Oilfield.</title>
        <authorList>
            <person name="Wu D."/>
        </authorList>
    </citation>
    <scope>NUCLEOTIDE SEQUENCE [LARGE SCALE GENOMIC DNA]</scope>
    <source>
        <strain evidence="6 7">ROY-5-3</strain>
    </source>
</reference>
<dbReference type="Pfam" id="PF00512">
    <property type="entry name" value="HisKA"/>
    <property type="match status" value="1"/>
</dbReference>
<proteinExistence type="predicted"/>
<evidence type="ECO:0000313" key="7">
    <source>
        <dbReference type="Proteomes" id="UP000689967"/>
    </source>
</evidence>
<evidence type="ECO:0000259" key="4">
    <source>
        <dbReference type="PROSITE" id="PS50109"/>
    </source>
</evidence>
<dbReference type="InterPro" id="IPR003661">
    <property type="entry name" value="HisK_dim/P_dom"/>
</dbReference>
<dbReference type="Pfam" id="PF02518">
    <property type="entry name" value="HATPase_c"/>
    <property type="match status" value="1"/>
</dbReference>
<keyword evidence="7" id="KW-1185">Reference proteome</keyword>
<dbReference type="SMART" id="SM00387">
    <property type="entry name" value="HATPase_c"/>
    <property type="match status" value="1"/>
</dbReference>
<evidence type="ECO:0000256" key="2">
    <source>
        <dbReference type="ARBA" id="ARBA00012438"/>
    </source>
</evidence>
<organism evidence="6 7">
    <name type="scientific">Falsiroseomonas oleicola</name>
    <dbReference type="NCBI Taxonomy" id="2801474"/>
    <lineage>
        <taxon>Bacteria</taxon>
        <taxon>Pseudomonadati</taxon>
        <taxon>Pseudomonadota</taxon>
        <taxon>Alphaproteobacteria</taxon>
        <taxon>Acetobacterales</taxon>
        <taxon>Roseomonadaceae</taxon>
        <taxon>Falsiroseomonas</taxon>
    </lineage>
</organism>
<dbReference type="EC" id="2.7.13.3" evidence="2"/>